<dbReference type="GO" id="GO:0016779">
    <property type="term" value="F:nucleotidyltransferase activity"/>
    <property type="evidence" value="ECO:0007669"/>
    <property type="project" value="UniProtKB-KW"/>
</dbReference>
<gene>
    <name evidence="7" type="ORF">GOP47_0018124</name>
</gene>
<dbReference type="InterPro" id="IPR016135">
    <property type="entry name" value="UBQ-conjugating_enzyme/RWD"/>
</dbReference>
<dbReference type="CDD" id="cd23802">
    <property type="entry name" value="UBCc_UBE2Q"/>
    <property type="match status" value="1"/>
</dbReference>
<keyword evidence="8" id="KW-1185">Reference proteome</keyword>
<dbReference type="SUPFAM" id="SSF54495">
    <property type="entry name" value="UBC-like"/>
    <property type="match status" value="1"/>
</dbReference>
<keyword evidence="2" id="KW-0808">Transferase</keyword>
<evidence type="ECO:0000256" key="4">
    <source>
        <dbReference type="ARBA" id="ARBA00023027"/>
    </source>
</evidence>
<evidence type="ECO:0000313" key="8">
    <source>
        <dbReference type="Proteomes" id="UP000886520"/>
    </source>
</evidence>
<proteinExistence type="predicted"/>
<evidence type="ECO:0000313" key="7">
    <source>
        <dbReference type="EMBL" id="KAI5067596.1"/>
    </source>
</evidence>
<dbReference type="AlphaFoldDB" id="A0A9D4UGQ6"/>
<evidence type="ECO:0000256" key="2">
    <source>
        <dbReference type="ARBA" id="ARBA00022679"/>
    </source>
</evidence>
<dbReference type="InterPro" id="IPR012317">
    <property type="entry name" value="Poly(ADP-ribose)pol_cat_dom"/>
</dbReference>
<protein>
    <recommendedName>
        <fullName evidence="6">UBC core domain-containing protein</fullName>
    </recommendedName>
</protein>
<evidence type="ECO:0000256" key="3">
    <source>
        <dbReference type="ARBA" id="ARBA00022695"/>
    </source>
</evidence>
<dbReference type="InterPro" id="IPR051838">
    <property type="entry name" value="ARTD_PARP"/>
</dbReference>
<sequence length="925" mass="104430">MSQELEHAVASWLASHQEEIGATQLRLSNISGSSLLFQSNSKRIHMSVPTSDEEVFLATAADPDPDSSFNEALLILNEKYERLRPEQDALFIAMEYLLTALKKLEPSCSTHSGSGADADDDGDDDHDDGSDDEMGEDHTNDYSRGDEVDYGYDMASVDDASGSSVAFMEIRCKGFLYTMAVEAKQQCEAARHQFHNPCTASDTLAWCIVKPDPSGLMIHIKMQIGGIMHDDVAAASLGLPVNFPLRISLEINRDFWCKAQCTSSLKIDACHVKALSDHNKDPSSEDASQKTSVLFLQIHGKKRRDHWLRALPNWCITCWDTLPYKVGRLRTCEKDLCLYRFEELGLGTAILQEVHKSSELIDFEISIAIAAAASFRDVFEPFPAFLLEKEEMRDRSGWFSKKSKPDIAEKSGKHISHDKQSNNVSSNKSFPVLKSILNSYPSLEEMQCFKDELQLKKALAKLWLKALESQKHEVPEQWRQKAWLPYDVFRFLISSNRLTMSCLKDSEQLDIQGVIYQFAVLHDNPEKEAHFEKRRAEKGGSFFAFHGSPAGNWFSILRNGLRSLSNTRYMSTGAVYGAGIYTSIHMETSFGYAMQNSGWKHGRMYPSFNVLAICEIVNGSLVSNQPAQSIMVVRPECEQDVLIRYILVLSTDLTACCRGGPTRIQQETQLITSGEKQTDLWDHHSRLRESYYTKQQNQWKELRKARWLSLSVMEEEEERRLQFLSHAASVGTKGTHSSRGMPTCMQAIQKELRNILIQINAAKKKKLQKNAEISILALIEINVPDETNLQKWHVELSQDLFKESPLYNDLVRRAKFYNQPCTSVKLECLFPDSFPMAPPFIRIVSPRFKFHTGHVTVGGSICMELLTESGWSPAFCFESVLVQIVSALMEGGARVDLGSSNFEYGIHEAQAAFDRVARDHGWIKG</sequence>
<evidence type="ECO:0000256" key="1">
    <source>
        <dbReference type="ARBA" id="ARBA00022676"/>
    </source>
</evidence>
<dbReference type="PROSITE" id="PS50127">
    <property type="entry name" value="UBC_2"/>
    <property type="match status" value="1"/>
</dbReference>
<keyword evidence="3" id="KW-0548">Nucleotidyltransferase</keyword>
<dbReference type="Gene3D" id="3.90.228.10">
    <property type="match status" value="1"/>
</dbReference>
<dbReference type="Pfam" id="PF00179">
    <property type="entry name" value="UQ_con"/>
    <property type="match status" value="1"/>
</dbReference>
<dbReference type="Pfam" id="PF00644">
    <property type="entry name" value="PARP"/>
    <property type="match status" value="1"/>
</dbReference>
<dbReference type="GO" id="GO:0003950">
    <property type="term" value="F:NAD+ poly-ADP-ribosyltransferase activity"/>
    <property type="evidence" value="ECO:0007669"/>
    <property type="project" value="InterPro"/>
</dbReference>
<feature type="compositionally biased region" description="Basic and acidic residues" evidence="5">
    <location>
        <begin position="136"/>
        <end position="145"/>
    </location>
</feature>
<feature type="region of interest" description="Disordered" evidence="5">
    <location>
        <begin position="109"/>
        <end position="145"/>
    </location>
</feature>
<feature type="domain" description="UBC core" evidence="6">
    <location>
        <begin position="743"/>
        <end position="925"/>
    </location>
</feature>
<dbReference type="InterPro" id="IPR000608">
    <property type="entry name" value="UBC"/>
</dbReference>
<evidence type="ECO:0000259" key="6">
    <source>
        <dbReference type="PROSITE" id="PS50127"/>
    </source>
</evidence>
<dbReference type="Gene3D" id="3.10.110.10">
    <property type="entry name" value="Ubiquitin Conjugating Enzyme"/>
    <property type="match status" value="1"/>
</dbReference>
<name>A0A9D4UGQ6_ADICA</name>
<organism evidence="7 8">
    <name type="scientific">Adiantum capillus-veneris</name>
    <name type="common">Maidenhair fern</name>
    <dbReference type="NCBI Taxonomy" id="13818"/>
    <lineage>
        <taxon>Eukaryota</taxon>
        <taxon>Viridiplantae</taxon>
        <taxon>Streptophyta</taxon>
        <taxon>Embryophyta</taxon>
        <taxon>Tracheophyta</taxon>
        <taxon>Polypodiopsida</taxon>
        <taxon>Polypodiidae</taxon>
        <taxon>Polypodiales</taxon>
        <taxon>Pteridineae</taxon>
        <taxon>Pteridaceae</taxon>
        <taxon>Vittarioideae</taxon>
        <taxon>Adiantum</taxon>
    </lineage>
</organism>
<dbReference type="Proteomes" id="UP000886520">
    <property type="component" value="Chromosome 17"/>
</dbReference>
<dbReference type="SUPFAM" id="SSF56399">
    <property type="entry name" value="ADP-ribosylation"/>
    <property type="match status" value="1"/>
</dbReference>
<evidence type="ECO:0000256" key="5">
    <source>
        <dbReference type="SAM" id="MobiDB-lite"/>
    </source>
</evidence>
<dbReference type="EMBL" id="JABFUD020000017">
    <property type="protein sequence ID" value="KAI5067596.1"/>
    <property type="molecule type" value="Genomic_DNA"/>
</dbReference>
<comment type="caution">
    <text evidence="7">The sequence shown here is derived from an EMBL/GenBank/DDBJ whole genome shotgun (WGS) entry which is preliminary data.</text>
</comment>
<feature type="compositionally biased region" description="Acidic residues" evidence="5">
    <location>
        <begin position="117"/>
        <end position="135"/>
    </location>
</feature>
<dbReference type="PANTHER" id="PTHR21328">
    <property type="entry name" value="POLY ADP-RIBOSE POLYMERASE FAMILY, MEMBER PARP"/>
    <property type="match status" value="1"/>
</dbReference>
<keyword evidence="1" id="KW-0328">Glycosyltransferase</keyword>
<keyword evidence="4" id="KW-0520">NAD</keyword>
<dbReference type="OrthoDB" id="1907151at2759"/>
<reference evidence="7" key="1">
    <citation type="submission" date="2021-01" db="EMBL/GenBank/DDBJ databases">
        <title>Adiantum capillus-veneris genome.</title>
        <authorList>
            <person name="Fang Y."/>
            <person name="Liao Q."/>
        </authorList>
    </citation>
    <scope>NUCLEOTIDE SEQUENCE</scope>
    <source>
        <strain evidence="7">H3</strain>
        <tissue evidence="7">Leaf</tissue>
    </source>
</reference>
<accession>A0A9D4UGQ6</accession>